<dbReference type="InterPro" id="IPR027417">
    <property type="entry name" value="P-loop_NTPase"/>
</dbReference>
<reference evidence="3 4" key="1">
    <citation type="journal article" date="2023" name="G3 (Bethesda)">
        <title>A chromosome-level genome assembly of Zasmidium syzygii isolated from banana leaves.</title>
        <authorList>
            <person name="van Westerhoven A.C."/>
            <person name="Mehrabi R."/>
            <person name="Talebi R."/>
            <person name="Steentjes M.B.F."/>
            <person name="Corcolon B."/>
            <person name="Chong P.A."/>
            <person name="Kema G.H.J."/>
            <person name="Seidl M.F."/>
        </authorList>
    </citation>
    <scope>NUCLEOTIDE SEQUENCE [LARGE SCALE GENOMIC DNA]</scope>
    <source>
        <strain evidence="3 4">P124</strain>
    </source>
</reference>
<accession>A0ABR0E692</accession>
<evidence type="ECO:0000256" key="1">
    <source>
        <dbReference type="SAM" id="MobiDB-lite"/>
    </source>
</evidence>
<feature type="region of interest" description="Disordered" evidence="1">
    <location>
        <begin position="236"/>
        <end position="264"/>
    </location>
</feature>
<evidence type="ECO:0000313" key="3">
    <source>
        <dbReference type="EMBL" id="KAK4496751.1"/>
    </source>
</evidence>
<keyword evidence="4" id="KW-1185">Reference proteome</keyword>
<keyword evidence="2" id="KW-0472">Membrane</keyword>
<sequence>MDEQVDRLVKKVWDKTQDLPQSKRYLVAVSGIPGSGKTTLAAKVADGLNDLWRSKSLARASEASIATFLPMDGYHLTRAQLDAMPDARTAHARRGAAFTFDAPAFLSLVKKLREPICPETGTIYAPSFDHAVKDPVENDIPIRKSARIVVMEGNYLSLGTGAPEWKEAAEMMDELWFVDVPEETARKRLISRHITSGIASDEQDAAKRADENDLVNGKEIIDGRLEVHEMIYSKEDHKWTPEQQGIDKERDEAEDERRRSNLPPVKPSAIALGTVFNHVASLAILGPVFGESYRKAQAANSAEEFFKSKEAASAGAAWGTSLTGSALQSYGVAALLQATGTLSYKGAAYLGALIFAASSAPSFIAQIFTEKRPLDTVAVGAVARTFETVGLSLFLTWWGVRQNPLN</sequence>
<comment type="caution">
    <text evidence="3">The sequence shown here is derived from an EMBL/GenBank/DDBJ whole genome shotgun (WGS) entry which is preliminary data.</text>
</comment>
<organism evidence="3 4">
    <name type="scientific">Zasmidium cellare</name>
    <name type="common">Wine cellar mold</name>
    <name type="synonym">Racodium cellare</name>
    <dbReference type="NCBI Taxonomy" id="395010"/>
    <lineage>
        <taxon>Eukaryota</taxon>
        <taxon>Fungi</taxon>
        <taxon>Dikarya</taxon>
        <taxon>Ascomycota</taxon>
        <taxon>Pezizomycotina</taxon>
        <taxon>Dothideomycetes</taxon>
        <taxon>Dothideomycetidae</taxon>
        <taxon>Mycosphaerellales</taxon>
        <taxon>Mycosphaerellaceae</taxon>
        <taxon>Zasmidium</taxon>
    </lineage>
</organism>
<evidence type="ECO:0000313" key="4">
    <source>
        <dbReference type="Proteomes" id="UP001305779"/>
    </source>
</evidence>
<protein>
    <recommendedName>
        <fullName evidence="5">Phosphoribulokinase/uridine kinase domain-containing protein</fullName>
    </recommendedName>
</protein>
<dbReference type="PANTHER" id="PTHR40638">
    <property type="entry name" value="UPF0591 MEMBRANE PROTEIN C15E1.02C"/>
    <property type="match status" value="1"/>
</dbReference>
<name>A0ABR0E692_ZASCE</name>
<evidence type="ECO:0008006" key="5">
    <source>
        <dbReference type="Google" id="ProtNLM"/>
    </source>
</evidence>
<dbReference type="Gene3D" id="3.40.50.300">
    <property type="entry name" value="P-loop containing nucleotide triphosphate hydrolases"/>
    <property type="match status" value="1"/>
</dbReference>
<feature type="compositionally biased region" description="Basic and acidic residues" evidence="1">
    <location>
        <begin position="236"/>
        <end position="259"/>
    </location>
</feature>
<dbReference type="SUPFAM" id="SSF52540">
    <property type="entry name" value="P-loop containing nucleoside triphosphate hydrolases"/>
    <property type="match status" value="1"/>
</dbReference>
<dbReference type="PANTHER" id="PTHR40638:SF1">
    <property type="entry name" value="UPF0591 MEMBRANE PROTEIN C15E1.02C"/>
    <property type="match status" value="1"/>
</dbReference>
<evidence type="ECO:0000256" key="2">
    <source>
        <dbReference type="SAM" id="Phobius"/>
    </source>
</evidence>
<dbReference type="Pfam" id="PF08570">
    <property type="entry name" value="DUF1761"/>
    <property type="match status" value="1"/>
</dbReference>
<proteinExistence type="predicted"/>
<dbReference type="EMBL" id="JAXOVC010000010">
    <property type="protein sequence ID" value="KAK4496751.1"/>
    <property type="molecule type" value="Genomic_DNA"/>
</dbReference>
<keyword evidence="2" id="KW-0812">Transmembrane</keyword>
<dbReference type="Proteomes" id="UP001305779">
    <property type="component" value="Unassembled WGS sequence"/>
</dbReference>
<feature type="transmembrane region" description="Helical" evidence="2">
    <location>
        <begin position="377"/>
        <end position="400"/>
    </location>
</feature>
<dbReference type="InterPro" id="IPR013879">
    <property type="entry name" value="DUF1761"/>
</dbReference>
<feature type="transmembrane region" description="Helical" evidence="2">
    <location>
        <begin position="346"/>
        <end position="365"/>
    </location>
</feature>
<keyword evidence="2" id="KW-1133">Transmembrane helix</keyword>
<gene>
    <name evidence="3" type="ORF">PRZ48_012734</name>
</gene>